<accession>A0ABN7J149</accession>
<keyword evidence="3" id="KW-1185">Reference proteome</keyword>
<organism evidence="2 3">
    <name type="scientific">Tilletia caries</name>
    <name type="common">wheat bunt fungus</name>
    <dbReference type="NCBI Taxonomy" id="13290"/>
    <lineage>
        <taxon>Eukaryota</taxon>
        <taxon>Fungi</taxon>
        <taxon>Dikarya</taxon>
        <taxon>Basidiomycota</taxon>
        <taxon>Ustilaginomycotina</taxon>
        <taxon>Exobasidiomycetes</taxon>
        <taxon>Tilletiales</taxon>
        <taxon>Tilletiaceae</taxon>
        <taxon>Tilletia</taxon>
    </lineage>
</organism>
<sequence>MNTGHQWRTRRAPRWPQLPLRASRIIAAKDLIDAARRSGEVGRPEVNGTEQGDGLAFCEPLSQPSIAIRSDQQ</sequence>
<feature type="region of interest" description="Disordered" evidence="1">
    <location>
        <begin position="38"/>
        <end position="73"/>
    </location>
</feature>
<proteinExistence type="predicted"/>
<comment type="caution">
    <text evidence="2">The sequence shown here is derived from an EMBL/GenBank/DDBJ whole genome shotgun (WGS) entry which is preliminary data.</text>
</comment>
<gene>
    <name evidence="2" type="ORF">JKIAZH3_G7479</name>
</gene>
<feature type="compositionally biased region" description="Polar residues" evidence="1">
    <location>
        <begin position="62"/>
        <end position="73"/>
    </location>
</feature>
<evidence type="ECO:0000313" key="3">
    <source>
        <dbReference type="Proteomes" id="UP000836402"/>
    </source>
</evidence>
<reference evidence="2" key="1">
    <citation type="submission" date="2020-10" db="EMBL/GenBank/DDBJ databases">
        <authorList>
            <person name="Sedaghatjoo S."/>
        </authorList>
    </citation>
    <scope>NUCLEOTIDE SEQUENCE</scope>
    <source>
        <strain evidence="2">AZH3</strain>
    </source>
</reference>
<dbReference type="Proteomes" id="UP000836402">
    <property type="component" value="Unassembled WGS sequence"/>
</dbReference>
<dbReference type="EMBL" id="CAJHJG010004886">
    <property type="protein sequence ID" value="CAD6945637.1"/>
    <property type="molecule type" value="Genomic_DNA"/>
</dbReference>
<evidence type="ECO:0000256" key="1">
    <source>
        <dbReference type="SAM" id="MobiDB-lite"/>
    </source>
</evidence>
<name>A0ABN7J149_9BASI</name>
<evidence type="ECO:0000313" key="2">
    <source>
        <dbReference type="EMBL" id="CAD6945637.1"/>
    </source>
</evidence>
<protein>
    <submittedName>
        <fullName evidence="2">Uncharacterized protein</fullName>
    </submittedName>
</protein>